<dbReference type="InterPro" id="IPR008780">
    <property type="entry name" value="Plasmodium_Vir"/>
</dbReference>
<dbReference type="EMBL" id="FLRD01000898">
    <property type="protein sequence ID" value="SBT55856.1"/>
    <property type="molecule type" value="Genomic_DNA"/>
</dbReference>
<dbReference type="Proteomes" id="UP000078555">
    <property type="component" value="Unassembled WGS sequence"/>
</dbReference>
<sequence length="331" mass="39114">MDYAEEMLEGSSHYKLYDKFNENNNVNRYSYYCDLMKYEDHRYPGSFELCLKFAKNLVNLSAILENERDKTDRCRYFHFWIYDEIRKKFHQYKDNVYNESFISKFFSASSMISSSELDNNCDFEYNNLISLDLWKQWKDIYDYFKNYENIKNSISSVNNKCNTYHEYMQYIKNIYENYERECCVSDVYKCPYNLNFHDWCSESSKLDELPCNAGVHTPEPSVGAAVEEASGEQSNQLHSPPENDSDNFQENLAHFNVGIPVILSLAGSFLTAFFSYKLTPIGSWLRNVAYRNKIFGYNISEETTNETLDNFSEYTDTNTTNNLYNIAYNPE</sequence>
<accession>A0A1A9AH11</accession>
<proteinExistence type="predicted"/>
<dbReference type="AlphaFoldDB" id="A0A1A9AH11"/>
<name>A0A1A9AH11_PLAOA</name>
<keyword evidence="3" id="KW-1185">Reference proteome</keyword>
<reference evidence="3" key="1">
    <citation type="submission" date="2016-05" db="EMBL/GenBank/DDBJ databases">
        <authorList>
            <person name="Naeem Raeece"/>
        </authorList>
    </citation>
    <scope>NUCLEOTIDE SEQUENCE [LARGE SCALE GENOMIC DNA]</scope>
</reference>
<feature type="region of interest" description="Disordered" evidence="1">
    <location>
        <begin position="222"/>
        <end position="245"/>
    </location>
</feature>
<gene>
    <name evidence="2" type="ORF">POVWA1_072770</name>
</gene>
<evidence type="ECO:0000313" key="3">
    <source>
        <dbReference type="Proteomes" id="UP000078555"/>
    </source>
</evidence>
<evidence type="ECO:0000256" key="1">
    <source>
        <dbReference type="SAM" id="MobiDB-lite"/>
    </source>
</evidence>
<protein>
    <submittedName>
        <fullName evidence="2">PIR Superfamily Protein</fullName>
    </submittedName>
</protein>
<organism evidence="2 3">
    <name type="scientific">Plasmodium ovale wallikeri</name>
    <dbReference type="NCBI Taxonomy" id="864142"/>
    <lineage>
        <taxon>Eukaryota</taxon>
        <taxon>Sar</taxon>
        <taxon>Alveolata</taxon>
        <taxon>Apicomplexa</taxon>
        <taxon>Aconoidasida</taxon>
        <taxon>Haemosporida</taxon>
        <taxon>Plasmodiidae</taxon>
        <taxon>Plasmodium</taxon>
        <taxon>Plasmodium (Plasmodium)</taxon>
    </lineage>
</organism>
<dbReference type="Pfam" id="PF05795">
    <property type="entry name" value="Plasmodium_Vir"/>
    <property type="match status" value="1"/>
</dbReference>
<evidence type="ECO:0000313" key="2">
    <source>
        <dbReference type="EMBL" id="SBT55856.1"/>
    </source>
</evidence>